<reference evidence="1 2" key="1">
    <citation type="journal article" date="2018" name="Nat. Ecol. Evol.">
        <title>Pezizomycetes genomes reveal the molecular basis of ectomycorrhizal truffle lifestyle.</title>
        <authorList>
            <person name="Murat C."/>
            <person name="Payen T."/>
            <person name="Noel B."/>
            <person name="Kuo A."/>
            <person name="Morin E."/>
            <person name="Chen J."/>
            <person name="Kohler A."/>
            <person name="Krizsan K."/>
            <person name="Balestrini R."/>
            <person name="Da Silva C."/>
            <person name="Montanini B."/>
            <person name="Hainaut M."/>
            <person name="Levati E."/>
            <person name="Barry K.W."/>
            <person name="Belfiori B."/>
            <person name="Cichocki N."/>
            <person name="Clum A."/>
            <person name="Dockter R.B."/>
            <person name="Fauchery L."/>
            <person name="Guy J."/>
            <person name="Iotti M."/>
            <person name="Le Tacon F."/>
            <person name="Lindquist E.A."/>
            <person name="Lipzen A."/>
            <person name="Malagnac F."/>
            <person name="Mello A."/>
            <person name="Molinier V."/>
            <person name="Miyauchi S."/>
            <person name="Poulain J."/>
            <person name="Riccioni C."/>
            <person name="Rubini A."/>
            <person name="Sitrit Y."/>
            <person name="Splivallo R."/>
            <person name="Traeger S."/>
            <person name="Wang M."/>
            <person name="Zifcakova L."/>
            <person name="Wipf D."/>
            <person name="Zambonelli A."/>
            <person name="Paolocci F."/>
            <person name="Nowrousian M."/>
            <person name="Ottonello S."/>
            <person name="Baldrian P."/>
            <person name="Spatafora J.W."/>
            <person name="Henrissat B."/>
            <person name="Nagy L.G."/>
            <person name="Aury J.M."/>
            <person name="Wincker P."/>
            <person name="Grigoriev I.V."/>
            <person name="Bonfante P."/>
            <person name="Martin F.M."/>
        </authorList>
    </citation>
    <scope>NUCLEOTIDE SEQUENCE [LARGE SCALE GENOMIC DNA]</scope>
    <source>
        <strain evidence="1 2">ATCC MYA-4762</strain>
    </source>
</reference>
<dbReference type="STRING" id="1051890.A0A3N4LC76"/>
<dbReference type="OrthoDB" id="5427121at2759"/>
<dbReference type="InParanoid" id="A0A3N4LC76"/>
<sequence length="384" mass="42797">MDFYADPEYILSPWLSQPDLIGIPYTSLQTTGTSDSNYPPHQSRQFTTMFCECETSKSEVDQISKKRLCIHSPTTEIPFVLATSDTHLTPTSLHTGNTAASVTSSAKAIIWSAANSYGGGCFICSSPYTEVARMIGESTSPNLYDLRFHGLFPIRALGDPQNGILLCPNCHYVLSRNSRPDVVILPKDLQWFLEFEERDFAYRKQVWMAKKKAVVRTVPSAELYRVRCQAQAISGQVESGDSCDYGGLYDAYYIRDYHGAVPHLRPPGVQLRTGTGRTPKGWVSKQWHGAPALCILGAGRAIGDCEATQGVFLKLNELLGMWGREPWTENDEMGKVDDGDQGGAGCMRALEEVLAMWPEEHFSGPDSTSEDKVRWIRDIWKLYS</sequence>
<name>A0A3N4LC76_9PEZI</name>
<evidence type="ECO:0000313" key="2">
    <source>
        <dbReference type="Proteomes" id="UP000267821"/>
    </source>
</evidence>
<protein>
    <recommendedName>
        <fullName evidence="3">HNH nuclease domain-containing protein</fullName>
    </recommendedName>
</protein>
<organism evidence="1 2">
    <name type="scientific">Terfezia boudieri ATCC MYA-4762</name>
    <dbReference type="NCBI Taxonomy" id="1051890"/>
    <lineage>
        <taxon>Eukaryota</taxon>
        <taxon>Fungi</taxon>
        <taxon>Dikarya</taxon>
        <taxon>Ascomycota</taxon>
        <taxon>Pezizomycotina</taxon>
        <taxon>Pezizomycetes</taxon>
        <taxon>Pezizales</taxon>
        <taxon>Pezizaceae</taxon>
        <taxon>Terfezia</taxon>
    </lineage>
</organism>
<gene>
    <name evidence="1" type="ORF">L211DRAFT_853531</name>
</gene>
<dbReference type="AlphaFoldDB" id="A0A3N4LC76"/>
<proteinExistence type="predicted"/>
<keyword evidence="2" id="KW-1185">Reference proteome</keyword>
<dbReference type="EMBL" id="ML121599">
    <property type="protein sequence ID" value="RPB19069.1"/>
    <property type="molecule type" value="Genomic_DNA"/>
</dbReference>
<evidence type="ECO:0000313" key="1">
    <source>
        <dbReference type="EMBL" id="RPB19069.1"/>
    </source>
</evidence>
<accession>A0A3N4LC76</accession>
<evidence type="ECO:0008006" key="3">
    <source>
        <dbReference type="Google" id="ProtNLM"/>
    </source>
</evidence>
<dbReference type="Proteomes" id="UP000267821">
    <property type="component" value="Unassembled WGS sequence"/>
</dbReference>